<protein>
    <submittedName>
        <fullName evidence="1">Uncharacterized protein</fullName>
    </submittedName>
</protein>
<comment type="caution">
    <text evidence="1">The sequence shown here is derived from an EMBL/GenBank/DDBJ whole genome shotgun (WGS) entry which is preliminary data.</text>
</comment>
<evidence type="ECO:0000313" key="2">
    <source>
        <dbReference type="Proteomes" id="UP000248597"/>
    </source>
</evidence>
<dbReference type="SUPFAM" id="SSF159245">
    <property type="entry name" value="AttH-like"/>
    <property type="match status" value="1"/>
</dbReference>
<dbReference type="AlphaFoldDB" id="A0A2W5L560"/>
<proteinExistence type="predicted"/>
<dbReference type="EMBL" id="QFPJ01000002">
    <property type="protein sequence ID" value="PZQ24492.1"/>
    <property type="molecule type" value="Genomic_DNA"/>
</dbReference>
<reference evidence="1 2" key="1">
    <citation type="submission" date="2017-08" db="EMBL/GenBank/DDBJ databases">
        <title>Infants hospitalized years apart are colonized by the same room-sourced microbial strains.</title>
        <authorList>
            <person name="Brooks B."/>
            <person name="Olm M.R."/>
            <person name="Firek B.A."/>
            <person name="Baker R."/>
            <person name="Thomas B.C."/>
            <person name="Morowitz M.J."/>
            <person name="Banfield J.F."/>
        </authorList>
    </citation>
    <scope>NUCLEOTIDE SEQUENCE [LARGE SCALE GENOMIC DNA]</scope>
    <source>
        <strain evidence="1">S2_005_003_R2_47</strain>
    </source>
</reference>
<accession>A0A2W5L560</accession>
<dbReference type="Proteomes" id="UP000248597">
    <property type="component" value="Unassembled WGS sequence"/>
</dbReference>
<evidence type="ECO:0000313" key="1">
    <source>
        <dbReference type="EMBL" id="PZQ24492.1"/>
    </source>
</evidence>
<sequence>MIYALFRPVAGIVTTGVHIWDAHGSEPATTLYSNVGTHLPIPADADPTNYRLANGMRCERIEPLHAFRIGFEDGDRIGIDLHFTGVHPPHVTGGEPVEGVALASWWGDERKGHFDQPMRVTGELRLWGETLTVDCCSIRDRSWSIRSEQGDDWPPMGYAYATLGGDAGFNTMSRAMGSDSEDDQSVVAGYMVQAGTIATLMRGRRLVFERQDGRPKHIRIELEDTLGRRMTAQGECFNSLAFLGNTTTLLWWSLTRWTLDDGTVIWGEDGESWWPAATWTAFRRQLAASQQARDE</sequence>
<organism evidence="1 2">
    <name type="scientific">Sphingopyxis macrogoltabida</name>
    <name type="common">Sphingomonas macrogoltabidus</name>
    <dbReference type="NCBI Taxonomy" id="33050"/>
    <lineage>
        <taxon>Bacteria</taxon>
        <taxon>Pseudomonadati</taxon>
        <taxon>Pseudomonadota</taxon>
        <taxon>Alphaproteobacteria</taxon>
        <taxon>Sphingomonadales</taxon>
        <taxon>Sphingomonadaceae</taxon>
        <taxon>Sphingopyxis</taxon>
    </lineage>
</organism>
<name>A0A2W5L560_SPHMC</name>
<gene>
    <name evidence="1" type="ORF">DI569_01330</name>
</gene>